<evidence type="ECO:0000313" key="1">
    <source>
        <dbReference type="EMBL" id="EMS68730.1"/>
    </source>
</evidence>
<organism evidence="1">
    <name type="scientific">Triticum urartu</name>
    <name type="common">Red wild einkorn</name>
    <name type="synonym">Crithodium urartu</name>
    <dbReference type="NCBI Taxonomy" id="4572"/>
    <lineage>
        <taxon>Eukaryota</taxon>
        <taxon>Viridiplantae</taxon>
        <taxon>Streptophyta</taxon>
        <taxon>Embryophyta</taxon>
        <taxon>Tracheophyta</taxon>
        <taxon>Spermatophyta</taxon>
        <taxon>Magnoliopsida</taxon>
        <taxon>Liliopsida</taxon>
        <taxon>Poales</taxon>
        <taxon>Poaceae</taxon>
        <taxon>BOP clade</taxon>
        <taxon>Pooideae</taxon>
        <taxon>Triticodae</taxon>
        <taxon>Triticeae</taxon>
        <taxon>Triticinae</taxon>
        <taxon>Triticum</taxon>
    </lineage>
</organism>
<accession>M8AU16</accession>
<dbReference type="AlphaFoldDB" id="M8AU16"/>
<sequence length="160" mass="17568">MAASRRRILSFDIYPRPALLGAYYLSAVVGIRQRSASPPLIPRSVASRPGRPVQRRGCRRSTASRPTLSCAVHTSRCCKFWGGGSEQCSADKNVVAGRSRAECVVLDKMQYGWCHRAAHWLTACSLIHLFYSSFAMSCGICVLCWAKVCRAIGLAWSLGV</sequence>
<gene>
    <name evidence="1" type="ORF">TRIUR3_20869</name>
</gene>
<name>M8AU16_TRIUA</name>
<reference evidence="1" key="1">
    <citation type="journal article" date="2013" name="Nature">
        <title>Draft genome of the wheat A-genome progenitor Triticum urartu.</title>
        <authorList>
            <person name="Ling H.Q."/>
            <person name="Zhao S."/>
            <person name="Liu D."/>
            <person name="Wang J."/>
            <person name="Sun H."/>
            <person name="Zhang C."/>
            <person name="Fan H."/>
            <person name="Li D."/>
            <person name="Dong L."/>
            <person name="Tao Y."/>
            <person name="Gao C."/>
            <person name="Wu H."/>
            <person name="Li Y."/>
            <person name="Cui Y."/>
            <person name="Guo X."/>
            <person name="Zheng S."/>
            <person name="Wang B."/>
            <person name="Yu K."/>
            <person name="Liang Q."/>
            <person name="Yang W."/>
            <person name="Lou X."/>
            <person name="Chen J."/>
            <person name="Feng M."/>
            <person name="Jian J."/>
            <person name="Zhang X."/>
            <person name="Luo G."/>
            <person name="Jiang Y."/>
            <person name="Liu J."/>
            <person name="Wang Z."/>
            <person name="Sha Y."/>
            <person name="Zhang B."/>
            <person name="Wu H."/>
            <person name="Tang D."/>
            <person name="Shen Q."/>
            <person name="Xue P."/>
            <person name="Zou S."/>
            <person name="Wang X."/>
            <person name="Liu X."/>
            <person name="Wang F."/>
            <person name="Yang Y."/>
            <person name="An X."/>
            <person name="Dong Z."/>
            <person name="Zhang K."/>
            <person name="Zhang X."/>
            <person name="Luo M.C."/>
            <person name="Dvorak J."/>
            <person name="Tong Y."/>
            <person name="Wang J."/>
            <person name="Yang H."/>
            <person name="Li Z."/>
            <person name="Wang D."/>
            <person name="Zhang A."/>
            <person name="Wang J."/>
        </authorList>
    </citation>
    <scope>NUCLEOTIDE SEQUENCE</scope>
</reference>
<proteinExistence type="predicted"/>
<dbReference type="EMBL" id="KD002797">
    <property type="protein sequence ID" value="EMS68730.1"/>
    <property type="molecule type" value="Genomic_DNA"/>
</dbReference>
<protein>
    <submittedName>
        <fullName evidence="1">Uncharacterized protein</fullName>
    </submittedName>
</protein>